<name>A0A8J3K4Q7_9ACTN</name>
<feature type="region of interest" description="Disordered" evidence="1">
    <location>
        <begin position="141"/>
        <end position="171"/>
    </location>
</feature>
<accession>A0A8J3K4Q7</accession>
<feature type="domain" description="HTH cro/C1-type" evidence="2">
    <location>
        <begin position="18"/>
        <end position="76"/>
    </location>
</feature>
<evidence type="ECO:0000313" key="3">
    <source>
        <dbReference type="EMBL" id="GIF88434.1"/>
    </source>
</evidence>
<organism evidence="3 4">
    <name type="scientific">Catellatospora chokoriensis</name>
    <dbReference type="NCBI Taxonomy" id="310353"/>
    <lineage>
        <taxon>Bacteria</taxon>
        <taxon>Bacillati</taxon>
        <taxon>Actinomycetota</taxon>
        <taxon>Actinomycetes</taxon>
        <taxon>Micromonosporales</taxon>
        <taxon>Micromonosporaceae</taxon>
        <taxon>Catellatospora</taxon>
    </lineage>
</organism>
<sequence length="311" mass="34092">MPRGSSPIVRRQRLGVELRRLRETAGLTGEQVVDQVGWAAKSKLSRLENGRSRPDLADVLDLLDLYQVCGRDRDQLVAIARDAGNTRGWLRAYPVMTQRQRGYAELEAGSARIREYGLAMIPGLLQTPEYARARILSSRPLSGVASPADPVPAQRSNPQVGPVAELPAPQEPDTEVAARLARQAILTRTPDAPSYEAILDEQALLGRGAPDEVRGGQLAHLATLAQLPNVTIRVLPRAATVGQHFIPHTGFSIYHFPDPDDPETVAVETLARELVLTDRNSVERYARVFGWLGEAALDPARSWAWISARIS</sequence>
<evidence type="ECO:0000259" key="2">
    <source>
        <dbReference type="PROSITE" id="PS50943"/>
    </source>
</evidence>
<dbReference type="InterPro" id="IPR001387">
    <property type="entry name" value="Cro/C1-type_HTH"/>
</dbReference>
<keyword evidence="4" id="KW-1185">Reference proteome</keyword>
<comment type="caution">
    <text evidence="3">The sequence shown here is derived from an EMBL/GenBank/DDBJ whole genome shotgun (WGS) entry which is preliminary data.</text>
</comment>
<dbReference type="Pfam" id="PF13560">
    <property type="entry name" value="HTH_31"/>
    <property type="match status" value="1"/>
</dbReference>
<dbReference type="CDD" id="cd00093">
    <property type="entry name" value="HTH_XRE"/>
    <property type="match status" value="1"/>
</dbReference>
<reference evidence="3 4" key="1">
    <citation type="submission" date="2021-01" db="EMBL/GenBank/DDBJ databases">
        <title>Whole genome shotgun sequence of Catellatospora chokoriensis NBRC 107358.</title>
        <authorList>
            <person name="Komaki H."/>
            <person name="Tamura T."/>
        </authorList>
    </citation>
    <scope>NUCLEOTIDE SEQUENCE [LARGE SCALE GENOMIC DNA]</scope>
    <source>
        <strain evidence="3 4">NBRC 107358</strain>
    </source>
</reference>
<dbReference type="RefSeq" id="WP_191843186.1">
    <property type="nucleotide sequence ID" value="NZ_BAAALB010000002.1"/>
</dbReference>
<dbReference type="SMART" id="SM00530">
    <property type="entry name" value="HTH_XRE"/>
    <property type="match status" value="1"/>
</dbReference>
<dbReference type="GO" id="GO:0003677">
    <property type="term" value="F:DNA binding"/>
    <property type="evidence" value="ECO:0007669"/>
    <property type="project" value="InterPro"/>
</dbReference>
<dbReference type="Pfam" id="PF19054">
    <property type="entry name" value="DUF5753"/>
    <property type="match status" value="2"/>
</dbReference>
<dbReference type="AlphaFoldDB" id="A0A8J3K4Q7"/>
<gene>
    <name evidence="3" type="ORF">Cch02nite_18780</name>
</gene>
<evidence type="ECO:0000313" key="4">
    <source>
        <dbReference type="Proteomes" id="UP000619293"/>
    </source>
</evidence>
<dbReference type="InterPro" id="IPR010982">
    <property type="entry name" value="Lambda_DNA-bd_dom_sf"/>
</dbReference>
<proteinExistence type="predicted"/>
<dbReference type="EMBL" id="BONG01000008">
    <property type="protein sequence ID" value="GIF88434.1"/>
    <property type="molecule type" value="Genomic_DNA"/>
</dbReference>
<protein>
    <submittedName>
        <fullName evidence="3">Transcriptional regulator</fullName>
    </submittedName>
</protein>
<dbReference type="PROSITE" id="PS50943">
    <property type="entry name" value="HTH_CROC1"/>
    <property type="match status" value="1"/>
</dbReference>
<evidence type="ECO:0000256" key="1">
    <source>
        <dbReference type="SAM" id="MobiDB-lite"/>
    </source>
</evidence>
<dbReference type="Gene3D" id="1.10.260.40">
    <property type="entry name" value="lambda repressor-like DNA-binding domains"/>
    <property type="match status" value="1"/>
</dbReference>
<dbReference type="Proteomes" id="UP000619293">
    <property type="component" value="Unassembled WGS sequence"/>
</dbReference>
<dbReference type="SUPFAM" id="SSF47413">
    <property type="entry name" value="lambda repressor-like DNA-binding domains"/>
    <property type="match status" value="1"/>
</dbReference>
<dbReference type="InterPro" id="IPR043917">
    <property type="entry name" value="DUF5753"/>
</dbReference>